<dbReference type="RefSeq" id="XP_007402446.1">
    <property type="nucleotide sequence ID" value="XM_007402384.1"/>
</dbReference>
<dbReference type="EMBL" id="JH930596">
    <property type="protein sequence ID" value="EKM49003.1"/>
    <property type="molecule type" value="Genomic_DNA"/>
</dbReference>
<dbReference type="KEGG" id="pco:PHACADRAFT_202128"/>
<proteinExistence type="predicted"/>
<dbReference type="InParanoid" id="K5VD07"/>
<evidence type="ECO:0000313" key="2">
    <source>
        <dbReference type="Proteomes" id="UP000008370"/>
    </source>
</evidence>
<reference evidence="1 2" key="1">
    <citation type="journal article" date="2012" name="BMC Genomics">
        <title>Comparative genomics of the white-rot fungi, Phanerochaete carnosa and P. chrysosporium, to elucidate the genetic basis of the distinct wood types they colonize.</title>
        <authorList>
            <person name="Suzuki H."/>
            <person name="MacDonald J."/>
            <person name="Syed K."/>
            <person name="Salamov A."/>
            <person name="Hori C."/>
            <person name="Aerts A."/>
            <person name="Henrissat B."/>
            <person name="Wiebenga A."/>
            <person name="vanKuyk P.A."/>
            <person name="Barry K."/>
            <person name="Lindquist E."/>
            <person name="LaButti K."/>
            <person name="Lapidus A."/>
            <person name="Lucas S."/>
            <person name="Coutinho P."/>
            <person name="Gong Y."/>
            <person name="Samejima M."/>
            <person name="Mahadevan R."/>
            <person name="Abou-Zaid M."/>
            <person name="de Vries R.P."/>
            <person name="Igarashi K."/>
            <person name="Yadav J.S."/>
            <person name="Grigoriev I.V."/>
            <person name="Master E.R."/>
        </authorList>
    </citation>
    <scope>NUCLEOTIDE SEQUENCE [LARGE SCALE GENOMIC DNA]</scope>
    <source>
        <strain evidence="1 2">HHB-10118-sp</strain>
    </source>
</reference>
<dbReference type="Proteomes" id="UP000008370">
    <property type="component" value="Unassembled WGS sequence"/>
</dbReference>
<evidence type="ECO:0000313" key="1">
    <source>
        <dbReference type="EMBL" id="EKM49003.1"/>
    </source>
</evidence>
<accession>K5VD07</accession>
<name>K5VD07_PHACS</name>
<organism evidence="1 2">
    <name type="scientific">Phanerochaete carnosa (strain HHB-10118-sp)</name>
    <name type="common">White-rot fungus</name>
    <name type="synonym">Peniophora carnosa</name>
    <dbReference type="NCBI Taxonomy" id="650164"/>
    <lineage>
        <taxon>Eukaryota</taxon>
        <taxon>Fungi</taxon>
        <taxon>Dikarya</taxon>
        <taxon>Basidiomycota</taxon>
        <taxon>Agaricomycotina</taxon>
        <taxon>Agaricomycetes</taxon>
        <taxon>Polyporales</taxon>
        <taxon>Phanerochaetaceae</taxon>
        <taxon>Phanerochaete</taxon>
    </lineage>
</organism>
<dbReference type="AlphaFoldDB" id="K5VD07"/>
<dbReference type="HOGENOM" id="CLU_2469831_0_0_1"/>
<dbReference type="GeneID" id="18911806"/>
<protein>
    <submittedName>
        <fullName evidence="1">Uncharacterized protein</fullName>
    </submittedName>
</protein>
<keyword evidence="2" id="KW-1185">Reference proteome</keyword>
<sequence length="88" mass="10207">MFVYMYIWVYTKRIRKVATCIQMDTHLVQQSISEKVTGSCAFFHPAVYQHHWCRHEQVHFCLHAALAQVISTVRTAHAFGSQKVLGDL</sequence>
<gene>
    <name evidence="1" type="ORF">PHACADRAFT_202128</name>
</gene>